<dbReference type="RefSeq" id="WP_055302388.1">
    <property type="nucleotide sequence ID" value="NZ_CYYR01000017.1"/>
</dbReference>
<organism evidence="1 3">
    <name type="scientific">Roseburia inulinivorans</name>
    <dbReference type="NCBI Taxonomy" id="360807"/>
    <lineage>
        <taxon>Bacteria</taxon>
        <taxon>Bacillati</taxon>
        <taxon>Bacillota</taxon>
        <taxon>Clostridia</taxon>
        <taxon>Lachnospirales</taxon>
        <taxon>Lachnospiraceae</taxon>
        <taxon>Roseburia</taxon>
    </lineage>
</organism>
<evidence type="ECO:0000313" key="1">
    <source>
        <dbReference type="EMBL" id="CUO17512.1"/>
    </source>
</evidence>
<proteinExistence type="predicted"/>
<name>A0A174CVS1_9FIRM</name>
<dbReference type="Proteomes" id="UP000095395">
    <property type="component" value="Unassembled WGS sequence"/>
</dbReference>
<dbReference type="EMBL" id="QSKW01000019">
    <property type="protein sequence ID" value="RHE96332.1"/>
    <property type="molecule type" value="Genomic_DNA"/>
</dbReference>
<dbReference type="EMBL" id="CYYR01000017">
    <property type="protein sequence ID" value="CUO17512.1"/>
    <property type="molecule type" value="Genomic_DNA"/>
</dbReference>
<dbReference type="GO" id="GO:0003677">
    <property type="term" value="F:DNA binding"/>
    <property type="evidence" value="ECO:0007669"/>
    <property type="project" value="UniProtKB-KW"/>
</dbReference>
<dbReference type="Proteomes" id="UP000286271">
    <property type="component" value="Unassembled WGS sequence"/>
</dbReference>
<evidence type="ECO:0000313" key="3">
    <source>
        <dbReference type="Proteomes" id="UP000095395"/>
    </source>
</evidence>
<evidence type="ECO:0000313" key="2">
    <source>
        <dbReference type="EMBL" id="RHE96332.1"/>
    </source>
</evidence>
<protein>
    <submittedName>
        <fullName evidence="2">DNA-binding protein</fullName>
    </submittedName>
</protein>
<evidence type="ECO:0000313" key="4">
    <source>
        <dbReference type="Proteomes" id="UP000286271"/>
    </source>
</evidence>
<dbReference type="AlphaFoldDB" id="A0A174CVS1"/>
<reference evidence="1 3" key="1">
    <citation type="submission" date="2015-09" db="EMBL/GenBank/DDBJ databases">
        <authorList>
            <consortium name="Pathogen Informatics"/>
        </authorList>
    </citation>
    <scope>NUCLEOTIDE SEQUENCE [LARGE SCALE GENOMIC DNA]</scope>
    <source>
        <strain evidence="1 3">2789STDY5608835</strain>
    </source>
</reference>
<gene>
    <name evidence="2" type="ORF">DW707_12020</name>
    <name evidence="1" type="ORF">ERS852392_02386</name>
</gene>
<reference evidence="2 4" key="2">
    <citation type="submission" date="2018-08" db="EMBL/GenBank/DDBJ databases">
        <title>A genome reference for cultivated species of the human gut microbiota.</title>
        <authorList>
            <person name="Zou Y."/>
            <person name="Xue W."/>
            <person name="Luo G."/>
        </authorList>
    </citation>
    <scope>NUCLEOTIDE SEQUENCE [LARGE SCALE GENOMIC DNA]</scope>
    <source>
        <strain evidence="2 4">AM27-11</strain>
    </source>
</reference>
<keyword evidence="2" id="KW-0238">DNA-binding</keyword>
<sequence length="65" mass="7582">MENKRFINVQDVVEEFGVSTSYAYKLIRELNAERAADGFVTIKGRVSRQYFDERIYGTTDKKEVV</sequence>
<accession>A0A174CVS1</accession>